<dbReference type="AlphaFoldDB" id="A0A3P7RP32"/>
<dbReference type="OrthoDB" id="10290397at2759"/>
<sequence>MRQRLLCLTPAEAEVQFLSLVFTNLPERQRFYYNAKDVFYRPVQVGIGAQGVVILTPELSLLEE</sequence>
<name>A0A3P7RP32_DIBLA</name>
<proteinExistence type="predicted"/>
<evidence type="ECO:0000313" key="1">
    <source>
        <dbReference type="EMBL" id="VDN45022.1"/>
    </source>
</evidence>
<dbReference type="Proteomes" id="UP000281553">
    <property type="component" value="Unassembled WGS sequence"/>
</dbReference>
<gene>
    <name evidence="1" type="ORF">DILT_LOCUS19503</name>
</gene>
<organism evidence="1 2">
    <name type="scientific">Dibothriocephalus latus</name>
    <name type="common">Fish tapeworm</name>
    <name type="synonym">Diphyllobothrium latum</name>
    <dbReference type="NCBI Taxonomy" id="60516"/>
    <lineage>
        <taxon>Eukaryota</taxon>
        <taxon>Metazoa</taxon>
        <taxon>Spiralia</taxon>
        <taxon>Lophotrochozoa</taxon>
        <taxon>Platyhelminthes</taxon>
        <taxon>Cestoda</taxon>
        <taxon>Eucestoda</taxon>
        <taxon>Diphyllobothriidea</taxon>
        <taxon>Diphyllobothriidae</taxon>
        <taxon>Dibothriocephalus</taxon>
    </lineage>
</organism>
<protein>
    <submittedName>
        <fullName evidence="1">Uncharacterized protein</fullName>
    </submittedName>
</protein>
<accession>A0A3P7RP32</accession>
<reference evidence="1 2" key="1">
    <citation type="submission" date="2018-11" db="EMBL/GenBank/DDBJ databases">
        <authorList>
            <consortium name="Pathogen Informatics"/>
        </authorList>
    </citation>
    <scope>NUCLEOTIDE SEQUENCE [LARGE SCALE GENOMIC DNA]</scope>
</reference>
<keyword evidence="2" id="KW-1185">Reference proteome</keyword>
<dbReference type="EMBL" id="UYRU01114192">
    <property type="protein sequence ID" value="VDN45022.1"/>
    <property type="molecule type" value="Genomic_DNA"/>
</dbReference>
<evidence type="ECO:0000313" key="2">
    <source>
        <dbReference type="Proteomes" id="UP000281553"/>
    </source>
</evidence>